<name>A0A3N4JAF5_9PEZI</name>
<proteinExistence type="predicted"/>
<dbReference type="STRING" id="1336337.A0A3N4JAF5"/>
<sequence>IHTFHEAGWAYSKIARSVNCNQSIAHKIVHELMAPPKTMRGHLPVLSSADRQWLVQVAIKSAENRRKPFWEIEFMCQIHALDKVLCGAFELEGYHCRVAQRKPFLDTASKEARLQWCQEHTHWRVEDWMQVIWTDEYTFSIGGARGQIWVT</sequence>
<accession>A0A3N4JAF5</accession>
<evidence type="ECO:0000313" key="2">
    <source>
        <dbReference type="Proteomes" id="UP000276215"/>
    </source>
</evidence>
<organism evidence="1 2">
    <name type="scientific">Choiromyces venosus 120613-1</name>
    <dbReference type="NCBI Taxonomy" id="1336337"/>
    <lineage>
        <taxon>Eukaryota</taxon>
        <taxon>Fungi</taxon>
        <taxon>Dikarya</taxon>
        <taxon>Ascomycota</taxon>
        <taxon>Pezizomycotina</taxon>
        <taxon>Pezizomycetes</taxon>
        <taxon>Pezizales</taxon>
        <taxon>Tuberaceae</taxon>
        <taxon>Choiromyces</taxon>
    </lineage>
</organism>
<evidence type="ECO:0008006" key="3">
    <source>
        <dbReference type="Google" id="ProtNLM"/>
    </source>
</evidence>
<dbReference type="GO" id="GO:0003676">
    <property type="term" value="F:nucleic acid binding"/>
    <property type="evidence" value="ECO:0007669"/>
    <property type="project" value="InterPro"/>
</dbReference>
<dbReference type="InterPro" id="IPR036397">
    <property type="entry name" value="RNaseH_sf"/>
</dbReference>
<gene>
    <name evidence="1" type="ORF">L873DRAFT_1698711</name>
</gene>
<dbReference type="Proteomes" id="UP000276215">
    <property type="component" value="Unassembled WGS sequence"/>
</dbReference>
<keyword evidence="2" id="KW-1185">Reference proteome</keyword>
<feature type="non-terminal residue" evidence="1">
    <location>
        <position position="1"/>
    </location>
</feature>
<dbReference type="AlphaFoldDB" id="A0A3N4JAF5"/>
<dbReference type="OrthoDB" id="3560489at2759"/>
<dbReference type="EMBL" id="ML120428">
    <property type="protein sequence ID" value="RPA95259.1"/>
    <property type="molecule type" value="Genomic_DNA"/>
</dbReference>
<evidence type="ECO:0000313" key="1">
    <source>
        <dbReference type="EMBL" id="RPA95259.1"/>
    </source>
</evidence>
<reference evidence="1 2" key="1">
    <citation type="journal article" date="2018" name="Nat. Ecol. Evol.">
        <title>Pezizomycetes genomes reveal the molecular basis of ectomycorrhizal truffle lifestyle.</title>
        <authorList>
            <person name="Murat C."/>
            <person name="Payen T."/>
            <person name="Noel B."/>
            <person name="Kuo A."/>
            <person name="Morin E."/>
            <person name="Chen J."/>
            <person name="Kohler A."/>
            <person name="Krizsan K."/>
            <person name="Balestrini R."/>
            <person name="Da Silva C."/>
            <person name="Montanini B."/>
            <person name="Hainaut M."/>
            <person name="Levati E."/>
            <person name="Barry K.W."/>
            <person name="Belfiori B."/>
            <person name="Cichocki N."/>
            <person name="Clum A."/>
            <person name="Dockter R.B."/>
            <person name="Fauchery L."/>
            <person name="Guy J."/>
            <person name="Iotti M."/>
            <person name="Le Tacon F."/>
            <person name="Lindquist E.A."/>
            <person name="Lipzen A."/>
            <person name="Malagnac F."/>
            <person name="Mello A."/>
            <person name="Molinier V."/>
            <person name="Miyauchi S."/>
            <person name="Poulain J."/>
            <person name="Riccioni C."/>
            <person name="Rubini A."/>
            <person name="Sitrit Y."/>
            <person name="Splivallo R."/>
            <person name="Traeger S."/>
            <person name="Wang M."/>
            <person name="Zifcakova L."/>
            <person name="Wipf D."/>
            <person name="Zambonelli A."/>
            <person name="Paolocci F."/>
            <person name="Nowrousian M."/>
            <person name="Ottonello S."/>
            <person name="Baldrian P."/>
            <person name="Spatafora J.W."/>
            <person name="Henrissat B."/>
            <person name="Nagy L.G."/>
            <person name="Aury J.M."/>
            <person name="Wincker P."/>
            <person name="Grigoriev I.V."/>
            <person name="Bonfante P."/>
            <person name="Martin F.M."/>
        </authorList>
    </citation>
    <scope>NUCLEOTIDE SEQUENCE [LARGE SCALE GENOMIC DNA]</scope>
    <source>
        <strain evidence="1 2">120613-1</strain>
    </source>
</reference>
<dbReference type="Gene3D" id="3.30.420.10">
    <property type="entry name" value="Ribonuclease H-like superfamily/Ribonuclease H"/>
    <property type="match status" value="1"/>
</dbReference>
<protein>
    <recommendedName>
        <fullName evidence="3">Transposase Tc1-like domain-containing protein</fullName>
    </recommendedName>
</protein>